<evidence type="ECO:0000256" key="1">
    <source>
        <dbReference type="ARBA" id="ARBA00022603"/>
    </source>
</evidence>
<evidence type="ECO:0000256" key="3">
    <source>
        <dbReference type="ARBA" id="ARBA00022691"/>
    </source>
</evidence>
<dbReference type="SUPFAM" id="SSF53335">
    <property type="entry name" value="S-adenosyl-L-methionine-dependent methyltransferases"/>
    <property type="match status" value="1"/>
</dbReference>
<dbReference type="InterPro" id="IPR046977">
    <property type="entry name" value="RsmC/RlmG"/>
</dbReference>
<keyword evidence="3" id="KW-0949">S-adenosyl-L-methionine</keyword>
<dbReference type="PANTHER" id="PTHR47816">
    <property type="entry name" value="RIBOSOMAL RNA SMALL SUBUNIT METHYLTRANSFERASE C"/>
    <property type="match status" value="1"/>
</dbReference>
<dbReference type="RefSeq" id="WP_211936146.1">
    <property type="nucleotide sequence ID" value="NZ_CP073078.1"/>
</dbReference>
<evidence type="ECO:0000313" key="6">
    <source>
        <dbReference type="Proteomes" id="UP000676409"/>
    </source>
</evidence>
<dbReference type="Proteomes" id="UP000676409">
    <property type="component" value="Chromosome"/>
</dbReference>
<keyword evidence="2" id="KW-0808">Transferase</keyword>
<accession>A0A975FW71</accession>
<dbReference type="AlphaFoldDB" id="A0A975FW71"/>
<evidence type="ECO:0000259" key="4">
    <source>
        <dbReference type="Pfam" id="PF05175"/>
    </source>
</evidence>
<feature type="domain" description="Methyltransferase small" evidence="4">
    <location>
        <begin position="135"/>
        <end position="298"/>
    </location>
</feature>
<gene>
    <name evidence="5" type="ORF">KCG34_13380</name>
</gene>
<dbReference type="EMBL" id="CP073078">
    <property type="protein sequence ID" value="QUD86094.1"/>
    <property type="molecule type" value="Genomic_DNA"/>
</dbReference>
<keyword evidence="6" id="KW-1185">Reference proteome</keyword>
<dbReference type="Gene3D" id="3.40.50.150">
    <property type="entry name" value="Vaccinia Virus protein VP39"/>
    <property type="match status" value="1"/>
</dbReference>
<dbReference type="Pfam" id="PF05175">
    <property type="entry name" value="MTS"/>
    <property type="match status" value="1"/>
</dbReference>
<dbReference type="GO" id="GO:0008757">
    <property type="term" value="F:S-adenosylmethionine-dependent methyltransferase activity"/>
    <property type="evidence" value="ECO:0007669"/>
    <property type="project" value="InterPro"/>
</dbReference>
<organism evidence="5 6">
    <name type="scientific">Phenylobacterium montanum</name>
    <dbReference type="NCBI Taxonomy" id="2823693"/>
    <lineage>
        <taxon>Bacteria</taxon>
        <taxon>Pseudomonadati</taxon>
        <taxon>Pseudomonadota</taxon>
        <taxon>Alphaproteobacteria</taxon>
        <taxon>Caulobacterales</taxon>
        <taxon>Caulobacteraceae</taxon>
        <taxon>Phenylobacterium</taxon>
    </lineage>
</organism>
<reference evidence="5" key="1">
    <citation type="submission" date="2021-04" db="EMBL/GenBank/DDBJ databases">
        <title>The complete genome sequence of Caulobacter sp. S6.</title>
        <authorList>
            <person name="Tang Y."/>
            <person name="Ouyang W."/>
            <person name="Liu Q."/>
            <person name="Huang B."/>
            <person name="Guo Z."/>
            <person name="Lei P."/>
        </authorList>
    </citation>
    <scope>NUCLEOTIDE SEQUENCE</scope>
    <source>
        <strain evidence="5">S6</strain>
    </source>
</reference>
<keyword evidence="1 5" id="KW-0489">Methyltransferase</keyword>
<evidence type="ECO:0000313" key="5">
    <source>
        <dbReference type="EMBL" id="QUD86094.1"/>
    </source>
</evidence>
<evidence type="ECO:0000256" key="2">
    <source>
        <dbReference type="ARBA" id="ARBA00022679"/>
    </source>
</evidence>
<protein>
    <submittedName>
        <fullName evidence="5">Class I SAM-dependent methyltransferase</fullName>
    </submittedName>
</protein>
<dbReference type="PANTHER" id="PTHR47816:SF4">
    <property type="entry name" value="RIBOSOMAL RNA SMALL SUBUNIT METHYLTRANSFERASE C"/>
    <property type="match status" value="1"/>
</dbReference>
<dbReference type="GO" id="GO:0032259">
    <property type="term" value="P:methylation"/>
    <property type="evidence" value="ECO:0007669"/>
    <property type="project" value="UniProtKB-KW"/>
</dbReference>
<name>A0A975FW71_9CAUL</name>
<dbReference type="InterPro" id="IPR007848">
    <property type="entry name" value="Small_mtfrase_dom"/>
</dbReference>
<dbReference type="InterPro" id="IPR029063">
    <property type="entry name" value="SAM-dependent_MTases_sf"/>
</dbReference>
<proteinExistence type="predicted"/>
<sequence length="302" mass="31934">MKVEAVYGDPPLELADYGADAVRLSPLHPGRGPIEDLATASLTRAVVLAPPGVLERRYVLAHALRALQDGGELVALAPKDRGGSRLKKELEGFGCAVIETAKRHHRICQVRRPPTPTGLDAAIAEGGRQIAKQLGLWSQPGVFSWDRVDPGTALLLSHAGSLSGRGADFGCGVGVLALKVLASPAVTGLALIDIDARAIAAARRNVDDPRVTFLQHDLRTPPPGLADLDFVVMNPPFHMAGAEDRSLGQTFIRRAAAALRRGGVCRLVANIGMPYEAVLAECFSAVTPLGQGAGYKLFEARK</sequence>
<dbReference type="KEGG" id="caul:KCG34_13380"/>